<feature type="compositionally biased region" description="Basic and acidic residues" evidence="1">
    <location>
        <begin position="64"/>
        <end position="75"/>
    </location>
</feature>
<proteinExistence type="predicted"/>
<gene>
    <name evidence="2" type="ORF">SDC9_118857</name>
</gene>
<dbReference type="AlphaFoldDB" id="A0A645C227"/>
<organism evidence="2">
    <name type="scientific">bioreactor metagenome</name>
    <dbReference type="NCBI Taxonomy" id="1076179"/>
    <lineage>
        <taxon>unclassified sequences</taxon>
        <taxon>metagenomes</taxon>
        <taxon>ecological metagenomes</taxon>
    </lineage>
</organism>
<comment type="caution">
    <text evidence="2">The sequence shown here is derived from an EMBL/GenBank/DDBJ whole genome shotgun (WGS) entry which is preliminary data.</text>
</comment>
<sequence>MAVLDGQADADGDDRRQDANDPVLHGQHPAQYPDKGEHQGPHEDLDLDAPPAIPKGAQVTPVDVQHEDGRDRDGRSAGIADKPPGEQPQRRAQEELQDPLQVLSLLICLHMQPPFL</sequence>
<accession>A0A645C227</accession>
<evidence type="ECO:0000313" key="2">
    <source>
        <dbReference type="EMBL" id="MPM71886.1"/>
    </source>
</evidence>
<name>A0A645C227_9ZZZZ</name>
<dbReference type="EMBL" id="VSSQ01024395">
    <property type="protein sequence ID" value="MPM71886.1"/>
    <property type="molecule type" value="Genomic_DNA"/>
</dbReference>
<evidence type="ECO:0000256" key="1">
    <source>
        <dbReference type="SAM" id="MobiDB-lite"/>
    </source>
</evidence>
<feature type="compositionally biased region" description="Basic and acidic residues" evidence="1">
    <location>
        <begin position="34"/>
        <end position="44"/>
    </location>
</feature>
<feature type="region of interest" description="Disordered" evidence="1">
    <location>
        <begin position="1"/>
        <end position="96"/>
    </location>
</feature>
<protein>
    <submittedName>
        <fullName evidence="2">Uncharacterized protein</fullName>
    </submittedName>
</protein>
<reference evidence="2" key="1">
    <citation type="submission" date="2019-08" db="EMBL/GenBank/DDBJ databases">
        <authorList>
            <person name="Kucharzyk K."/>
            <person name="Murdoch R.W."/>
            <person name="Higgins S."/>
            <person name="Loffler F."/>
        </authorList>
    </citation>
    <scope>NUCLEOTIDE SEQUENCE</scope>
</reference>